<keyword evidence="3" id="KW-1185">Reference proteome</keyword>
<evidence type="ECO:0000259" key="1">
    <source>
        <dbReference type="Pfam" id="PF18573"/>
    </source>
</evidence>
<dbReference type="InterPro" id="IPR008983">
    <property type="entry name" value="Tumour_necrosis_fac-like_dom"/>
</dbReference>
<evidence type="ECO:0000313" key="3">
    <source>
        <dbReference type="Proteomes" id="UP001153387"/>
    </source>
</evidence>
<dbReference type="Gene3D" id="2.60.120.40">
    <property type="match status" value="1"/>
</dbReference>
<accession>A0A9X4KJQ3</accession>
<dbReference type="RefSeq" id="WP_277566743.1">
    <property type="nucleotide sequence ID" value="NZ_JAPDHZ010000003.1"/>
</dbReference>
<proteinExistence type="predicted"/>
<reference evidence="2 3" key="1">
    <citation type="submission" date="2022-10" db="EMBL/GenBank/DDBJ databases">
        <title>Comparative genomic analysis of Cohnella hashimotonis sp. nov., isolated from the International Space Station.</title>
        <authorList>
            <person name="Simpson A."/>
            <person name="Venkateswaran K."/>
        </authorList>
    </citation>
    <scope>NUCLEOTIDE SEQUENCE [LARGE SCALE GENOMIC DNA]</scope>
    <source>
        <strain evidence="2 3">DSM 18997</strain>
    </source>
</reference>
<dbReference type="InterPro" id="IPR041415">
    <property type="entry name" value="BclA_C"/>
</dbReference>
<dbReference type="EMBL" id="JAPDHZ010000003">
    <property type="protein sequence ID" value="MDG0793006.1"/>
    <property type="molecule type" value="Genomic_DNA"/>
</dbReference>
<evidence type="ECO:0000313" key="2">
    <source>
        <dbReference type="EMBL" id="MDG0793006.1"/>
    </source>
</evidence>
<sequence length="99" mass="9980">MVHAAGTTKFTVANNGIYKVSYSVSLTGGIGAQIAVARNGIVDSGTPIGVINAAGNFSGVALLSLSAGDFLTLRNNSLTVLTLVLAPSVGAQFTIEQID</sequence>
<organism evidence="2 3">
    <name type="scientific">Cohnella ginsengisoli</name>
    <dbReference type="NCBI Taxonomy" id="425004"/>
    <lineage>
        <taxon>Bacteria</taxon>
        <taxon>Bacillati</taxon>
        <taxon>Bacillota</taxon>
        <taxon>Bacilli</taxon>
        <taxon>Bacillales</taxon>
        <taxon>Paenibacillaceae</taxon>
        <taxon>Cohnella</taxon>
    </lineage>
</organism>
<dbReference type="Proteomes" id="UP001153387">
    <property type="component" value="Unassembled WGS sequence"/>
</dbReference>
<dbReference type="Pfam" id="PF18573">
    <property type="entry name" value="BclA_C"/>
    <property type="match status" value="1"/>
</dbReference>
<name>A0A9X4KJQ3_9BACL</name>
<feature type="domain" description="BclA C-terminal" evidence="1">
    <location>
        <begin position="5"/>
        <end position="99"/>
    </location>
</feature>
<comment type="caution">
    <text evidence="2">The sequence shown here is derived from an EMBL/GenBank/DDBJ whole genome shotgun (WGS) entry which is preliminary data.</text>
</comment>
<protein>
    <recommendedName>
        <fullName evidence="1">BclA C-terminal domain-containing protein</fullName>
    </recommendedName>
</protein>
<gene>
    <name evidence="2" type="ORF">OMP38_20625</name>
</gene>
<dbReference type="AlphaFoldDB" id="A0A9X4KJQ3"/>